<dbReference type="Pfam" id="PF01420">
    <property type="entry name" value="Methylase_S"/>
    <property type="match status" value="2"/>
</dbReference>
<organism evidence="6 7">
    <name type="scientific">Kaistella gelatinilytica</name>
    <dbReference type="NCBI Taxonomy" id="2787636"/>
    <lineage>
        <taxon>Bacteria</taxon>
        <taxon>Pseudomonadati</taxon>
        <taxon>Bacteroidota</taxon>
        <taxon>Flavobacteriia</taxon>
        <taxon>Flavobacteriales</taxon>
        <taxon>Weeksellaceae</taxon>
        <taxon>Chryseobacterium group</taxon>
        <taxon>Kaistella</taxon>
    </lineage>
</organism>
<evidence type="ECO:0000313" key="7">
    <source>
        <dbReference type="Proteomes" id="UP000660070"/>
    </source>
</evidence>
<dbReference type="InterPro" id="IPR000055">
    <property type="entry name" value="Restrct_endonuc_typeI_TRD"/>
</dbReference>
<dbReference type="CDD" id="cd17288">
    <property type="entry name" value="RMtype1_S_LlaAI06ORF1089P_TRD1-CR1_like"/>
    <property type="match status" value="1"/>
</dbReference>
<dbReference type="PANTHER" id="PTHR30408:SF12">
    <property type="entry name" value="TYPE I RESTRICTION ENZYME MJAVIII SPECIFICITY SUBUNIT"/>
    <property type="match status" value="1"/>
</dbReference>
<comment type="similarity">
    <text evidence="1">Belongs to the type-I restriction system S methylase family.</text>
</comment>
<proteinExistence type="inferred from homology"/>
<sequence>MVKETRMKQTEIGLIPEDWNIEKIKDISLIKTGSKNTQDRIENGIYPFFVRSQTIERINSYSFDGEAILTAGDGVGVGKVFHYLNEKFDFHQRVYAIYNFRNDVSGFYFFKYFQNNFLGRIMQMTAKSSVDSVRMETISEMPIPLPPLAEQEAIATALSDCDSWIDSIEEVLAKKRLIKQGAMQKLLTPKEDWEVKKLGEVLQFGSGRDYKHLHAGEVPVYGTGGIMTYVTAHLYDGESVGIGRKGTIDKPVFLQGKFWTVDTLFFTHSFNGVIPKYIFYQFLLIAWKEYNEASGVPSLNKNTLEQIEIQLPSLSDQTRIAAILSDMDLEIEALEEKLHKARQIKQGMMQELLTGRVRLV</sequence>
<reference evidence="6 7" key="1">
    <citation type="submission" date="2020-11" db="EMBL/GenBank/DDBJ databases">
        <title>Kaistella gelatinilytica sp. nov., a flavobacterium isolated from Antarctic Soil.</title>
        <authorList>
            <person name="Li J."/>
        </authorList>
    </citation>
    <scope>NUCLEOTIDE SEQUENCE [LARGE SCALE GENOMIC DNA]</scope>
    <source>
        <strain evidence="6 7">G5-32</strain>
    </source>
</reference>
<keyword evidence="7" id="KW-1185">Reference proteome</keyword>
<dbReference type="InterPro" id="IPR052021">
    <property type="entry name" value="Type-I_RS_S_subunit"/>
</dbReference>
<feature type="domain" description="Type I restriction modification DNA specificity" evidence="5">
    <location>
        <begin position="16"/>
        <end position="170"/>
    </location>
</feature>
<evidence type="ECO:0000313" key="6">
    <source>
        <dbReference type="EMBL" id="MBF8458318.1"/>
    </source>
</evidence>
<keyword evidence="6" id="KW-0540">Nuclease</keyword>
<keyword evidence="2" id="KW-0680">Restriction system</keyword>
<protein>
    <submittedName>
        <fullName evidence="6">Restriction endonuclease subunit S</fullName>
    </submittedName>
</protein>
<keyword evidence="4" id="KW-0175">Coiled coil</keyword>
<dbReference type="Proteomes" id="UP000660070">
    <property type="component" value="Unassembled WGS sequence"/>
</dbReference>
<evidence type="ECO:0000256" key="1">
    <source>
        <dbReference type="ARBA" id="ARBA00010923"/>
    </source>
</evidence>
<evidence type="ECO:0000256" key="4">
    <source>
        <dbReference type="SAM" id="Coils"/>
    </source>
</evidence>
<comment type="caution">
    <text evidence="6">The sequence shown here is derived from an EMBL/GenBank/DDBJ whole genome shotgun (WGS) entry which is preliminary data.</text>
</comment>
<dbReference type="GO" id="GO:0004519">
    <property type="term" value="F:endonuclease activity"/>
    <property type="evidence" value="ECO:0007669"/>
    <property type="project" value="UniProtKB-KW"/>
</dbReference>
<dbReference type="InterPro" id="IPR044946">
    <property type="entry name" value="Restrct_endonuc_typeI_TRD_sf"/>
</dbReference>
<dbReference type="SUPFAM" id="SSF116734">
    <property type="entry name" value="DNA methylase specificity domain"/>
    <property type="match status" value="2"/>
</dbReference>
<dbReference type="Gene3D" id="1.10.287.1120">
    <property type="entry name" value="Bipartite methylase S protein"/>
    <property type="match status" value="1"/>
</dbReference>
<dbReference type="EMBL" id="JADPVI010000004">
    <property type="protein sequence ID" value="MBF8458318.1"/>
    <property type="molecule type" value="Genomic_DNA"/>
</dbReference>
<evidence type="ECO:0000256" key="2">
    <source>
        <dbReference type="ARBA" id="ARBA00022747"/>
    </source>
</evidence>
<feature type="coiled-coil region" evidence="4">
    <location>
        <begin position="324"/>
        <end position="351"/>
    </location>
</feature>
<evidence type="ECO:0000259" key="5">
    <source>
        <dbReference type="Pfam" id="PF01420"/>
    </source>
</evidence>
<keyword evidence="6" id="KW-0255">Endonuclease</keyword>
<accession>A0ABS0FF95</accession>
<dbReference type="Gene3D" id="3.90.220.20">
    <property type="entry name" value="DNA methylase specificity domains"/>
    <property type="match status" value="2"/>
</dbReference>
<dbReference type="RefSeq" id="WP_196080748.1">
    <property type="nucleotide sequence ID" value="NZ_JADPVI010000004.1"/>
</dbReference>
<evidence type="ECO:0000256" key="3">
    <source>
        <dbReference type="ARBA" id="ARBA00023125"/>
    </source>
</evidence>
<name>A0ABS0FF95_9FLAO</name>
<feature type="domain" description="Type I restriction modification DNA specificity" evidence="5">
    <location>
        <begin position="191"/>
        <end position="336"/>
    </location>
</feature>
<keyword evidence="3" id="KW-0238">DNA-binding</keyword>
<keyword evidence="6" id="KW-0378">Hydrolase</keyword>
<dbReference type="PANTHER" id="PTHR30408">
    <property type="entry name" value="TYPE-1 RESTRICTION ENZYME ECOKI SPECIFICITY PROTEIN"/>
    <property type="match status" value="1"/>
</dbReference>
<gene>
    <name evidence="6" type="ORF">IV494_14130</name>
</gene>